<dbReference type="SMART" id="SM00478">
    <property type="entry name" value="ENDO3c"/>
    <property type="match status" value="1"/>
</dbReference>
<dbReference type="InterPro" id="IPR005759">
    <property type="entry name" value="Nth"/>
</dbReference>
<evidence type="ECO:0000256" key="7">
    <source>
        <dbReference type="ARBA" id="ARBA00023014"/>
    </source>
</evidence>
<dbReference type="InterPro" id="IPR004036">
    <property type="entry name" value="Endonuclease-III-like_CS2"/>
</dbReference>
<dbReference type="PROSITE" id="PS01155">
    <property type="entry name" value="ENDONUCLEASE_III_2"/>
    <property type="match status" value="1"/>
</dbReference>
<evidence type="ECO:0000256" key="3">
    <source>
        <dbReference type="ARBA" id="ARBA00022723"/>
    </source>
</evidence>
<keyword evidence="7 12" id="KW-0411">Iron-sulfur</keyword>
<dbReference type="AlphaFoldDB" id="A0A7C1FRP0"/>
<feature type="binding site" evidence="12">
    <location>
        <position position="215"/>
    </location>
    <ligand>
        <name>[4Fe-4S] cluster</name>
        <dbReference type="ChEBI" id="CHEBI:49883"/>
    </ligand>
</feature>
<dbReference type="GO" id="GO:0019104">
    <property type="term" value="F:DNA N-glycosylase activity"/>
    <property type="evidence" value="ECO:0007669"/>
    <property type="project" value="UniProtKB-UniRule"/>
</dbReference>
<evidence type="ECO:0000256" key="4">
    <source>
        <dbReference type="ARBA" id="ARBA00022763"/>
    </source>
</evidence>
<sequence length="220" mass="24236">MNAKNELTADAPAADRIGAILELLHAEYPDARCALDHRNPLELLVATILSAQCTDERVNKVTPALFAKYPDARAFAEADLSELEEMIRSTGFYRNKAKNIQQACRRIVEEYDGEVPADMEKLLTLAGVARKTANVVLGVAYGIADGIVVDTHVKRLANRLGLSAHSDPDKIEKDLMAITPREEWIDLAHLLIFHGRRVCDARKPNCGGCVIRHLCPSAQV</sequence>
<evidence type="ECO:0000256" key="9">
    <source>
        <dbReference type="ARBA" id="ARBA00023204"/>
    </source>
</evidence>
<dbReference type="EC" id="4.2.99.18" evidence="12"/>
<dbReference type="CDD" id="cd00056">
    <property type="entry name" value="ENDO3c"/>
    <property type="match status" value="1"/>
</dbReference>
<evidence type="ECO:0000256" key="6">
    <source>
        <dbReference type="ARBA" id="ARBA00023004"/>
    </source>
</evidence>
<dbReference type="InterPro" id="IPR023170">
    <property type="entry name" value="HhH_base_excis_C"/>
</dbReference>
<comment type="caution">
    <text evidence="14">The sequence shown here is derived from an EMBL/GenBank/DDBJ whole genome shotgun (WGS) entry which is preliminary data.</text>
</comment>
<keyword evidence="10 12" id="KW-0456">Lyase</keyword>
<dbReference type="InterPro" id="IPR003265">
    <property type="entry name" value="HhH-GPD_domain"/>
</dbReference>
<feature type="binding site" evidence="12">
    <location>
        <position position="199"/>
    </location>
    <ligand>
        <name>[4Fe-4S] cluster</name>
        <dbReference type="ChEBI" id="CHEBI:49883"/>
    </ligand>
</feature>
<feature type="binding site" evidence="12">
    <location>
        <position position="209"/>
    </location>
    <ligand>
        <name>[4Fe-4S] cluster</name>
        <dbReference type="ChEBI" id="CHEBI:49883"/>
    </ligand>
</feature>
<name>A0A7C1FRP0_9CHLR</name>
<dbReference type="Pfam" id="PF10576">
    <property type="entry name" value="EndIII_4Fe-2S"/>
    <property type="match status" value="1"/>
</dbReference>
<protein>
    <recommendedName>
        <fullName evidence="12">Endonuclease III</fullName>
        <ecNumber evidence="12">4.2.99.18</ecNumber>
    </recommendedName>
    <alternativeName>
        <fullName evidence="12">DNA-(apurinic or apyrimidinic site) lyase</fullName>
    </alternativeName>
</protein>
<dbReference type="GO" id="GO:0003677">
    <property type="term" value="F:DNA binding"/>
    <property type="evidence" value="ECO:0007669"/>
    <property type="project" value="UniProtKB-UniRule"/>
</dbReference>
<dbReference type="GO" id="GO:0051539">
    <property type="term" value="F:4 iron, 4 sulfur cluster binding"/>
    <property type="evidence" value="ECO:0007669"/>
    <property type="project" value="UniProtKB-UniRule"/>
</dbReference>
<dbReference type="GO" id="GO:0140078">
    <property type="term" value="F:class I DNA-(apurinic or apyrimidinic site) endonuclease activity"/>
    <property type="evidence" value="ECO:0007669"/>
    <property type="project" value="UniProtKB-EC"/>
</dbReference>
<comment type="catalytic activity">
    <reaction evidence="12">
        <text>2'-deoxyribonucleotide-(2'-deoxyribose 5'-phosphate)-2'-deoxyribonucleotide-DNA = a 3'-end 2'-deoxyribonucleotide-(2,3-dehydro-2,3-deoxyribose 5'-phosphate)-DNA + a 5'-end 5'-phospho-2'-deoxyribonucleoside-DNA + H(+)</text>
        <dbReference type="Rhea" id="RHEA:66592"/>
        <dbReference type="Rhea" id="RHEA-COMP:13180"/>
        <dbReference type="Rhea" id="RHEA-COMP:16897"/>
        <dbReference type="Rhea" id="RHEA-COMP:17067"/>
        <dbReference type="ChEBI" id="CHEBI:15378"/>
        <dbReference type="ChEBI" id="CHEBI:136412"/>
        <dbReference type="ChEBI" id="CHEBI:157695"/>
        <dbReference type="ChEBI" id="CHEBI:167181"/>
        <dbReference type="EC" id="4.2.99.18"/>
    </reaction>
</comment>
<dbReference type="FunFam" id="1.10.1670.10:FF:000001">
    <property type="entry name" value="Endonuclease III"/>
    <property type="match status" value="1"/>
</dbReference>
<gene>
    <name evidence="12 14" type="primary">nth</name>
    <name evidence="14" type="ORF">ENQ20_05105</name>
</gene>
<evidence type="ECO:0000256" key="11">
    <source>
        <dbReference type="ARBA" id="ARBA00023295"/>
    </source>
</evidence>
<dbReference type="PANTHER" id="PTHR10359">
    <property type="entry name" value="A/G-SPECIFIC ADENINE GLYCOSYLASE/ENDONUCLEASE III"/>
    <property type="match status" value="1"/>
</dbReference>
<evidence type="ECO:0000256" key="2">
    <source>
        <dbReference type="ARBA" id="ARBA00022485"/>
    </source>
</evidence>
<keyword evidence="2 12" id="KW-0004">4Fe-4S</keyword>
<dbReference type="InterPro" id="IPR003651">
    <property type="entry name" value="Endonuclease3_FeS-loop_motif"/>
</dbReference>
<keyword evidence="14" id="KW-0255">Endonuclease</keyword>
<feature type="binding site" evidence="12">
    <location>
        <position position="206"/>
    </location>
    <ligand>
        <name>[4Fe-4S] cluster</name>
        <dbReference type="ChEBI" id="CHEBI:49883"/>
    </ligand>
</feature>
<dbReference type="GO" id="GO:0046872">
    <property type="term" value="F:metal ion binding"/>
    <property type="evidence" value="ECO:0007669"/>
    <property type="project" value="UniProtKB-KW"/>
</dbReference>
<reference evidence="14" key="1">
    <citation type="journal article" date="2020" name="mSystems">
        <title>Genome- and Community-Level Interaction Insights into Carbon Utilization and Element Cycling Functions of Hydrothermarchaeota in Hydrothermal Sediment.</title>
        <authorList>
            <person name="Zhou Z."/>
            <person name="Liu Y."/>
            <person name="Xu W."/>
            <person name="Pan J."/>
            <person name="Luo Z.H."/>
            <person name="Li M."/>
        </authorList>
    </citation>
    <scope>NUCLEOTIDE SEQUENCE [LARGE SCALE GENOMIC DNA]</scope>
    <source>
        <strain evidence="14">SpSt-289</strain>
    </source>
</reference>
<evidence type="ECO:0000256" key="8">
    <source>
        <dbReference type="ARBA" id="ARBA00023125"/>
    </source>
</evidence>
<dbReference type="FunFam" id="1.10.340.30:FF:000001">
    <property type="entry name" value="Endonuclease III"/>
    <property type="match status" value="1"/>
</dbReference>
<keyword evidence="3 12" id="KW-0479">Metal-binding</keyword>
<dbReference type="Gene3D" id="1.10.340.30">
    <property type="entry name" value="Hypothetical protein, domain 2"/>
    <property type="match status" value="1"/>
</dbReference>
<keyword evidence="4 12" id="KW-0227">DNA damage</keyword>
<dbReference type="Gene3D" id="1.10.1670.10">
    <property type="entry name" value="Helix-hairpin-Helix base-excision DNA repair enzymes (C-terminal)"/>
    <property type="match status" value="1"/>
</dbReference>
<dbReference type="SUPFAM" id="SSF48150">
    <property type="entry name" value="DNA-glycosylase"/>
    <property type="match status" value="1"/>
</dbReference>
<evidence type="ECO:0000256" key="12">
    <source>
        <dbReference type="HAMAP-Rule" id="MF_00942"/>
    </source>
</evidence>
<dbReference type="PANTHER" id="PTHR10359:SF18">
    <property type="entry name" value="ENDONUCLEASE III"/>
    <property type="match status" value="1"/>
</dbReference>
<evidence type="ECO:0000256" key="1">
    <source>
        <dbReference type="ARBA" id="ARBA00008343"/>
    </source>
</evidence>
<comment type="cofactor">
    <cofactor evidence="12">
        <name>[4Fe-4S] cluster</name>
        <dbReference type="ChEBI" id="CHEBI:49883"/>
    </cofactor>
    <text evidence="12">Binds 1 [4Fe-4S] cluster.</text>
</comment>
<dbReference type="EMBL" id="DSMG01000055">
    <property type="protein sequence ID" value="HDX30855.1"/>
    <property type="molecule type" value="Genomic_DNA"/>
</dbReference>
<evidence type="ECO:0000313" key="14">
    <source>
        <dbReference type="EMBL" id="HDX30855.1"/>
    </source>
</evidence>
<keyword evidence="5 12" id="KW-0378">Hydrolase</keyword>
<keyword evidence="14" id="KW-0540">Nuclease</keyword>
<dbReference type="HAMAP" id="MF_00942">
    <property type="entry name" value="Nth"/>
    <property type="match status" value="1"/>
</dbReference>
<dbReference type="NCBIfam" id="TIGR01083">
    <property type="entry name" value="nth"/>
    <property type="match status" value="1"/>
</dbReference>
<evidence type="ECO:0000256" key="10">
    <source>
        <dbReference type="ARBA" id="ARBA00023239"/>
    </source>
</evidence>
<keyword evidence="8 12" id="KW-0238">DNA-binding</keyword>
<comment type="similarity">
    <text evidence="1 12">Belongs to the Nth/MutY family.</text>
</comment>
<feature type="domain" description="HhH-GPD" evidence="13">
    <location>
        <begin position="49"/>
        <end position="197"/>
    </location>
</feature>
<keyword evidence="9 12" id="KW-0234">DNA repair</keyword>
<proteinExistence type="inferred from homology"/>
<evidence type="ECO:0000259" key="13">
    <source>
        <dbReference type="SMART" id="SM00478"/>
    </source>
</evidence>
<accession>A0A7C1FRP0</accession>
<dbReference type="Pfam" id="PF00730">
    <property type="entry name" value="HhH-GPD"/>
    <property type="match status" value="1"/>
</dbReference>
<dbReference type="GO" id="GO:0006285">
    <property type="term" value="P:base-excision repair, AP site formation"/>
    <property type="evidence" value="ECO:0007669"/>
    <property type="project" value="TreeGrafter"/>
</dbReference>
<dbReference type="SMART" id="SM00525">
    <property type="entry name" value="FES"/>
    <property type="match status" value="1"/>
</dbReference>
<evidence type="ECO:0000256" key="5">
    <source>
        <dbReference type="ARBA" id="ARBA00022801"/>
    </source>
</evidence>
<keyword evidence="6 12" id="KW-0408">Iron</keyword>
<dbReference type="PIRSF" id="PIRSF001435">
    <property type="entry name" value="Nth"/>
    <property type="match status" value="1"/>
</dbReference>
<comment type="function">
    <text evidence="12">DNA repair enzyme that has both DNA N-glycosylase activity and AP-lyase activity. The DNA N-glycosylase activity releases various damaged pyrimidines from DNA by cleaving the N-glycosidic bond, leaving an AP (apurinic/apyrimidinic) site. The AP-lyase activity cleaves the phosphodiester bond 3' to the AP site by a beta-elimination, leaving a 3'-terminal unsaturated sugar and a product with a terminal 5'-phosphate.</text>
</comment>
<dbReference type="InterPro" id="IPR011257">
    <property type="entry name" value="DNA_glycosylase"/>
</dbReference>
<organism evidence="14">
    <name type="scientific">Caldilinea aerophila</name>
    <dbReference type="NCBI Taxonomy" id="133453"/>
    <lineage>
        <taxon>Bacteria</taxon>
        <taxon>Bacillati</taxon>
        <taxon>Chloroflexota</taxon>
        <taxon>Caldilineae</taxon>
        <taxon>Caldilineales</taxon>
        <taxon>Caldilineaceae</taxon>
        <taxon>Caldilinea</taxon>
    </lineage>
</organism>
<keyword evidence="11 12" id="KW-0326">Glycosidase</keyword>